<proteinExistence type="predicted"/>
<feature type="compositionally biased region" description="Low complexity" evidence="1">
    <location>
        <begin position="23"/>
        <end position="56"/>
    </location>
</feature>
<evidence type="ECO:0000313" key="3">
    <source>
        <dbReference type="Proteomes" id="UP000266188"/>
    </source>
</evidence>
<sequence length="143" mass="15109">MDSLGDLNTDGTDDETDVEKESPSAATEASTASTSTSASTPSVSSTTSSSTSTSTPKPLCSKDCRACVSDKTTPAGFVGRSSLTLSLDRRALPIPLRMIRRSGLMDVSGTQRVFPMVKHYGAPSTARIWPLEDQAKTYSLVDL</sequence>
<protein>
    <submittedName>
        <fullName evidence="2">Uncharacterized protein</fullName>
    </submittedName>
</protein>
<keyword evidence="3" id="KW-1185">Reference proteome</keyword>
<dbReference type="AlphaFoldDB" id="A0A3A2ZLL9"/>
<name>A0A3A2ZLL9_9EURO</name>
<comment type="caution">
    <text evidence="2">The sequence shown here is derived from an EMBL/GenBank/DDBJ whole genome shotgun (WGS) entry which is preliminary data.</text>
</comment>
<organism evidence="2 3">
    <name type="scientific">Aspergillus sclerotialis</name>
    <dbReference type="NCBI Taxonomy" id="2070753"/>
    <lineage>
        <taxon>Eukaryota</taxon>
        <taxon>Fungi</taxon>
        <taxon>Dikarya</taxon>
        <taxon>Ascomycota</taxon>
        <taxon>Pezizomycotina</taxon>
        <taxon>Eurotiomycetes</taxon>
        <taxon>Eurotiomycetidae</taxon>
        <taxon>Eurotiales</taxon>
        <taxon>Aspergillaceae</taxon>
        <taxon>Aspergillus</taxon>
        <taxon>Aspergillus subgen. Polypaecilum</taxon>
    </lineage>
</organism>
<dbReference type="EMBL" id="MVGC01000096">
    <property type="protein sequence ID" value="RJE24042.1"/>
    <property type="molecule type" value="Genomic_DNA"/>
</dbReference>
<gene>
    <name evidence="2" type="ORF">PHISCL_03636</name>
</gene>
<evidence type="ECO:0000313" key="2">
    <source>
        <dbReference type="EMBL" id="RJE24042.1"/>
    </source>
</evidence>
<evidence type="ECO:0000256" key="1">
    <source>
        <dbReference type="SAM" id="MobiDB-lite"/>
    </source>
</evidence>
<dbReference type="Proteomes" id="UP000266188">
    <property type="component" value="Unassembled WGS sequence"/>
</dbReference>
<feature type="region of interest" description="Disordered" evidence="1">
    <location>
        <begin position="1"/>
        <end position="63"/>
    </location>
</feature>
<accession>A0A3A2ZLL9</accession>
<reference evidence="3" key="1">
    <citation type="submission" date="2017-02" db="EMBL/GenBank/DDBJ databases">
        <authorList>
            <person name="Tafer H."/>
            <person name="Lopandic K."/>
        </authorList>
    </citation>
    <scope>NUCLEOTIDE SEQUENCE [LARGE SCALE GENOMIC DNA]</scope>
    <source>
        <strain evidence="3">CBS 366.77</strain>
    </source>
</reference>